<dbReference type="InterPro" id="IPR013560">
    <property type="entry name" value="DUF1722"/>
</dbReference>
<dbReference type="RefSeq" id="WP_035012693.1">
    <property type="nucleotide sequence ID" value="NZ_ARZY01000001.1"/>
</dbReference>
<name>W7QK08_9ALTE</name>
<dbReference type="Pfam" id="PF08349">
    <property type="entry name" value="DUF1722"/>
    <property type="match status" value="1"/>
</dbReference>
<dbReference type="PIRSF" id="PIRSF037004">
    <property type="entry name" value="UCP037004"/>
    <property type="match status" value="1"/>
</dbReference>
<gene>
    <name evidence="2" type="ORF">DS2_00905</name>
</gene>
<evidence type="ECO:0000259" key="1">
    <source>
        <dbReference type="Pfam" id="PF08349"/>
    </source>
</evidence>
<dbReference type="PANTHER" id="PTHR30087:SF0">
    <property type="entry name" value="INNER MEMBRANE PROTEIN"/>
    <property type="match status" value="1"/>
</dbReference>
<evidence type="ECO:0000313" key="3">
    <source>
        <dbReference type="Proteomes" id="UP000019276"/>
    </source>
</evidence>
<feature type="domain" description="DUF1722" evidence="1">
    <location>
        <begin position="194"/>
        <end position="310"/>
    </location>
</feature>
<dbReference type="InterPro" id="IPR017087">
    <property type="entry name" value="UCP037004"/>
</dbReference>
<accession>W7QK08</accession>
<dbReference type="PANTHER" id="PTHR30087">
    <property type="entry name" value="INNER MEMBRANE PROTEIN"/>
    <property type="match status" value="1"/>
</dbReference>
<comment type="caution">
    <text evidence="2">The sequence shown here is derived from an EMBL/GenBank/DDBJ whole genome shotgun (WGS) entry which is preliminary data.</text>
</comment>
<sequence length="317" mass="36584">MDKQFPKVDIGISACLLGENVRFDGGHKNLYFANQVLINYANYHRVCPEVGIGMSIPRKPIRLVEHNEQILLLDSRDASIDYTQQMREFSEKKCAAYSGLNGFIVTSKSPSCGMERMKVYDIEGKQIRKDGVGIFTQQLMQMHPNLPVEEDGRLNDSQLRENFIARVYVHADWHKHVANSDKMADLVKFHSQHKYQIMSHSYQAYKSLGKLVANLDKRPLEELKAEYFNQLMVALKNIAGRKKHCNVMQHIQGYFKKQLTAHDKQELTDLIMQYRSGLVPLLAPLTLIKHFLKKYPNEYLSQQTYFSPYPLQMGLNG</sequence>
<dbReference type="AlphaFoldDB" id="W7QK08"/>
<dbReference type="OrthoDB" id="495783at2"/>
<dbReference type="Proteomes" id="UP000019276">
    <property type="component" value="Unassembled WGS sequence"/>
</dbReference>
<organism evidence="2 3">
    <name type="scientific">Catenovulum agarivorans DS-2</name>
    <dbReference type="NCBI Taxonomy" id="1328313"/>
    <lineage>
        <taxon>Bacteria</taxon>
        <taxon>Pseudomonadati</taxon>
        <taxon>Pseudomonadota</taxon>
        <taxon>Gammaproteobacteria</taxon>
        <taxon>Alteromonadales</taxon>
        <taxon>Alteromonadaceae</taxon>
        <taxon>Catenovulum</taxon>
    </lineage>
</organism>
<dbReference type="InterPro" id="IPR007553">
    <property type="entry name" value="2-thiour_desulf"/>
</dbReference>
<dbReference type="EMBL" id="ARZY01000001">
    <property type="protein sequence ID" value="EWH12236.1"/>
    <property type="molecule type" value="Genomic_DNA"/>
</dbReference>
<keyword evidence="3" id="KW-1185">Reference proteome</keyword>
<dbReference type="eggNOG" id="COG1683">
    <property type="taxonomic scope" value="Bacteria"/>
</dbReference>
<reference evidence="2 3" key="1">
    <citation type="journal article" date="2014" name="Genome Announc.">
        <title>Draft Genome Sequence of the Agar-Degrading Bacterium Catenovulum sp. Strain DS-2, Isolated from Intestines of Haliotis diversicolor.</title>
        <authorList>
            <person name="Shan D."/>
            <person name="Li X."/>
            <person name="Gu Z."/>
            <person name="Wei G."/>
            <person name="Gao Z."/>
            <person name="Shao Z."/>
        </authorList>
    </citation>
    <scope>NUCLEOTIDE SEQUENCE [LARGE SCALE GENOMIC DNA]</scope>
    <source>
        <strain evidence="2 3">DS-2</strain>
    </source>
</reference>
<evidence type="ECO:0000313" key="2">
    <source>
        <dbReference type="EMBL" id="EWH12236.1"/>
    </source>
</evidence>
<dbReference type="eggNOG" id="COG3272">
    <property type="taxonomic scope" value="Bacteria"/>
</dbReference>
<dbReference type="Pfam" id="PF04463">
    <property type="entry name" value="2-thiour_desulf"/>
    <property type="match status" value="1"/>
</dbReference>
<dbReference type="PATRIC" id="fig|1328313.3.peg.192"/>
<dbReference type="STRING" id="1328313.DS2_00905"/>
<proteinExistence type="predicted"/>
<protein>
    <recommendedName>
        <fullName evidence="1">DUF1722 domain-containing protein</fullName>
    </recommendedName>
</protein>